<feature type="domain" description="BMC" evidence="4">
    <location>
        <begin position="7"/>
        <end position="89"/>
    </location>
</feature>
<dbReference type="SMART" id="SM00877">
    <property type="entry name" value="BMC"/>
    <property type="match status" value="2"/>
</dbReference>
<dbReference type="CDD" id="cd07053">
    <property type="entry name" value="BMC_PduT_repeat1"/>
    <property type="match status" value="1"/>
</dbReference>
<name>A0A1W1XDD3_9BACT</name>
<evidence type="ECO:0000256" key="1">
    <source>
        <dbReference type="ARBA" id="ARBA00024322"/>
    </source>
</evidence>
<dbReference type="PIRSF" id="PIRSF034834">
    <property type="entry name" value="PduT"/>
    <property type="match status" value="1"/>
</dbReference>
<evidence type="ECO:0000313" key="6">
    <source>
        <dbReference type="Proteomes" id="UP000192783"/>
    </source>
</evidence>
<accession>A0A1W1XDD3</accession>
<evidence type="ECO:0000313" key="5">
    <source>
        <dbReference type="EMBL" id="SMC22045.1"/>
    </source>
</evidence>
<evidence type="ECO:0000256" key="3">
    <source>
        <dbReference type="PROSITE-ProRule" id="PRU01278"/>
    </source>
</evidence>
<dbReference type="CDD" id="cd07054">
    <property type="entry name" value="BMC_PduT_repeat2"/>
    <property type="match status" value="1"/>
</dbReference>
<comment type="similarity">
    <text evidence="3">Belongs to the bacterial microcompartments protein family.</text>
</comment>
<reference evidence="5 6" key="1">
    <citation type="submission" date="2017-04" db="EMBL/GenBank/DDBJ databases">
        <authorList>
            <person name="Afonso C.L."/>
            <person name="Miller P.J."/>
            <person name="Scott M.A."/>
            <person name="Spackman E."/>
            <person name="Goraichik I."/>
            <person name="Dimitrov K.M."/>
            <person name="Suarez D.L."/>
            <person name="Swayne D.E."/>
        </authorList>
    </citation>
    <scope>NUCLEOTIDE SEQUENCE [LARGE SCALE GENOMIC DNA]</scope>
    <source>
        <strain evidence="5 6">DSM 13146</strain>
    </source>
</reference>
<proteinExistence type="inferred from homology"/>
<feature type="domain" description="BMC" evidence="4">
    <location>
        <begin position="100"/>
        <end position="186"/>
    </location>
</feature>
<dbReference type="OrthoDB" id="9791973at2"/>
<dbReference type="Gene3D" id="3.30.70.1710">
    <property type="match status" value="2"/>
</dbReference>
<protein>
    <submittedName>
        <fullName evidence="5">Carboxysome shell and ethanolamine utilization microcompartment protein CcmL/EutN</fullName>
    </submittedName>
</protein>
<evidence type="ECO:0000259" key="4">
    <source>
        <dbReference type="PROSITE" id="PS51930"/>
    </source>
</evidence>
<dbReference type="RefSeq" id="WP_084057111.1">
    <property type="nucleotide sequence ID" value="NZ_FWXF01000005.1"/>
</dbReference>
<dbReference type="InterPro" id="IPR000249">
    <property type="entry name" value="BMC_dom"/>
</dbReference>
<keyword evidence="2" id="KW-1283">Bacterial microcompartment</keyword>
<dbReference type="GO" id="GO:0031469">
    <property type="term" value="C:bacterial microcompartment"/>
    <property type="evidence" value="ECO:0007669"/>
    <property type="project" value="UniProtKB-SubCell"/>
</dbReference>
<comment type="subcellular location">
    <subcellularLocation>
        <location evidence="1">Bacterial microcompartment</location>
    </subcellularLocation>
</comment>
<dbReference type="InterPro" id="IPR011238">
    <property type="entry name" value="Micro_shell_prot_PduT"/>
</dbReference>
<keyword evidence="6" id="KW-1185">Reference proteome</keyword>
<dbReference type="EMBL" id="FWXF01000005">
    <property type="protein sequence ID" value="SMC22045.1"/>
    <property type="molecule type" value="Genomic_DNA"/>
</dbReference>
<dbReference type="AlphaFoldDB" id="A0A1W1XDD3"/>
<dbReference type="PANTHER" id="PTHR33941">
    <property type="entry name" value="PROPANEDIOL UTILIZATION PROTEIN PDUA"/>
    <property type="match status" value="1"/>
</dbReference>
<dbReference type="PANTHER" id="PTHR33941:SF11">
    <property type="entry name" value="BACTERIAL MICROCOMPARTMENT SHELL PROTEIN PDUJ"/>
    <property type="match status" value="1"/>
</dbReference>
<gene>
    <name evidence="5" type="ORF">SAMN02746041_01356</name>
</gene>
<dbReference type="SUPFAM" id="SSF143414">
    <property type="entry name" value="CcmK-like"/>
    <property type="match status" value="2"/>
</dbReference>
<dbReference type="InterPro" id="IPR050575">
    <property type="entry name" value="BMC_shell"/>
</dbReference>
<dbReference type="PROSITE" id="PS51930">
    <property type="entry name" value="BMC_2"/>
    <property type="match status" value="2"/>
</dbReference>
<dbReference type="InterPro" id="IPR044872">
    <property type="entry name" value="CcmK/CsoS1_BMC"/>
</dbReference>
<evidence type="ECO:0000256" key="2">
    <source>
        <dbReference type="ARBA" id="ARBA00024446"/>
    </source>
</evidence>
<dbReference type="Pfam" id="PF00936">
    <property type="entry name" value="BMC"/>
    <property type="match status" value="2"/>
</dbReference>
<dbReference type="Proteomes" id="UP000192783">
    <property type="component" value="Unassembled WGS sequence"/>
</dbReference>
<dbReference type="STRING" id="1121390.SAMN02746041_01356"/>
<organism evidence="5 6">
    <name type="scientific">Desulfacinum hydrothermale DSM 13146</name>
    <dbReference type="NCBI Taxonomy" id="1121390"/>
    <lineage>
        <taxon>Bacteria</taxon>
        <taxon>Pseudomonadati</taxon>
        <taxon>Thermodesulfobacteriota</taxon>
        <taxon>Syntrophobacteria</taxon>
        <taxon>Syntrophobacterales</taxon>
        <taxon>Syntrophobacteraceae</taxon>
        <taxon>Desulfacinum</taxon>
    </lineage>
</organism>
<dbReference type="InterPro" id="IPR037233">
    <property type="entry name" value="CcmK-like_sf"/>
</dbReference>
<sequence length="186" mass="19064">MTKELQAVGMVEFNSIATGIDASDHMVKAASVQILFMKTICPGKFVAAIHGDVAAVQASVEAGIQAGADTVVDHFLIPRIHPAVVAALSCAVELQDGRGALGVLETFSAASAVAAADQAVKAADVDLLEVRMAMGLGGKAYVLVHGEVAAVEASVDAGAAEVARNGLLVRRTVIPSLDPQVFQHIL</sequence>